<accession>A0A6P4BUJ8</accession>
<dbReference type="PANTHER" id="PTHR33836">
    <property type="entry name" value="LOW-TEMPERATURE-INDUCED 65 KDA PROTEIN-RELATED"/>
    <property type="match status" value="1"/>
</dbReference>
<dbReference type="InterPro" id="IPR037491">
    <property type="entry name" value="LTI78/LTI65"/>
</dbReference>
<feature type="region of interest" description="Disordered" evidence="1">
    <location>
        <begin position="1"/>
        <end position="54"/>
    </location>
</feature>
<feature type="compositionally biased region" description="Low complexity" evidence="1">
    <location>
        <begin position="177"/>
        <end position="188"/>
    </location>
</feature>
<feature type="domain" description="LTI65/LTI78 N-terminal" evidence="2">
    <location>
        <begin position="61"/>
        <end position="125"/>
    </location>
</feature>
<feature type="compositionally biased region" description="Basic and acidic residues" evidence="1">
    <location>
        <begin position="21"/>
        <end position="30"/>
    </location>
</feature>
<evidence type="ECO:0000313" key="3">
    <source>
        <dbReference type="Proteomes" id="UP000515211"/>
    </source>
</evidence>
<proteinExistence type="predicted"/>
<dbReference type="GO" id="GO:0009737">
    <property type="term" value="P:response to abscisic acid"/>
    <property type="evidence" value="ECO:0007669"/>
    <property type="project" value="InterPro"/>
</dbReference>
<evidence type="ECO:0000259" key="2">
    <source>
        <dbReference type="Pfam" id="PF23403"/>
    </source>
</evidence>
<dbReference type="Pfam" id="PF23403">
    <property type="entry name" value="LTI65_LTI78_N"/>
    <property type="match status" value="1"/>
</dbReference>
<dbReference type="GeneID" id="107461384"/>
<dbReference type="PANTHER" id="PTHR33836:SF7">
    <property type="entry name" value="LOW-TEMPERATURE-INDUCED PROTEIN"/>
    <property type="match status" value="1"/>
</dbReference>
<gene>
    <name evidence="4" type="primary">LOC107461384</name>
</gene>
<dbReference type="Proteomes" id="UP000515211">
    <property type="component" value="Chromosome 8"/>
</dbReference>
<protein>
    <submittedName>
        <fullName evidence="4">Uncharacterized protein LOC107461384</fullName>
    </submittedName>
</protein>
<dbReference type="AlphaFoldDB" id="A0A6P4BUJ8"/>
<dbReference type="InterPro" id="IPR056605">
    <property type="entry name" value="LTI65_LTI78_N"/>
</dbReference>
<evidence type="ECO:0000256" key="1">
    <source>
        <dbReference type="SAM" id="MobiDB-lite"/>
    </source>
</evidence>
<sequence>MPLISPKDVDTSRNHSVSTKEFFRGGELSKRSPNYSPTSLSPSSPDFLKHQDLEEDHGLYQKKSVLTKVKEKARKLRYSLSKRRIEDNNNNNINNVTPSWGVSLDDVEEYADAEYLGAPMYESEVAPEIYKENARQHPRADPVISEKHVLHNTASFSTIRNEKIAEKVIPAYSNMGSPSSASFTSSSSSPPPVNISTTKSDASVIYESTSPRKAPSNNAGMMEKVIGAVNSLLGNEEPSQQCATIKTTPTREVGQEGNHGKIVQAN</sequence>
<feature type="compositionally biased region" description="Polar residues" evidence="1">
    <location>
        <begin position="238"/>
        <end position="250"/>
    </location>
</feature>
<feature type="region of interest" description="Disordered" evidence="1">
    <location>
        <begin position="238"/>
        <end position="266"/>
    </location>
</feature>
<dbReference type="RefSeq" id="XP_015935345.1">
    <property type="nucleotide sequence ID" value="XM_016079859.3"/>
</dbReference>
<keyword evidence="3" id="KW-1185">Reference proteome</keyword>
<dbReference type="OrthoDB" id="670168at2759"/>
<reference evidence="4" key="2">
    <citation type="submission" date="2025-08" db="UniProtKB">
        <authorList>
            <consortium name="RefSeq"/>
        </authorList>
    </citation>
    <scope>IDENTIFICATION</scope>
    <source>
        <tissue evidence="4">Whole plant</tissue>
    </source>
</reference>
<organism evidence="3 4">
    <name type="scientific">Arachis duranensis</name>
    <name type="common">Wild peanut</name>
    <dbReference type="NCBI Taxonomy" id="130453"/>
    <lineage>
        <taxon>Eukaryota</taxon>
        <taxon>Viridiplantae</taxon>
        <taxon>Streptophyta</taxon>
        <taxon>Embryophyta</taxon>
        <taxon>Tracheophyta</taxon>
        <taxon>Spermatophyta</taxon>
        <taxon>Magnoliopsida</taxon>
        <taxon>eudicotyledons</taxon>
        <taxon>Gunneridae</taxon>
        <taxon>Pentapetalae</taxon>
        <taxon>rosids</taxon>
        <taxon>fabids</taxon>
        <taxon>Fabales</taxon>
        <taxon>Fabaceae</taxon>
        <taxon>Papilionoideae</taxon>
        <taxon>50 kb inversion clade</taxon>
        <taxon>dalbergioids sensu lato</taxon>
        <taxon>Dalbergieae</taxon>
        <taxon>Pterocarpus clade</taxon>
        <taxon>Arachis</taxon>
    </lineage>
</organism>
<name>A0A6P4BUJ8_ARADU</name>
<dbReference type="KEGG" id="adu:107461384"/>
<feature type="region of interest" description="Disordered" evidence="1">
    <location>
        <begin position="176"/>
        <end position="198"/>
    </location>
</feature>
<reference evidence="3" key="1">
    <citation type="journal article" date="2016" name="Nat. Genet.">
        <title>The genome sequences of Arachis duranensis and Arachis ipaensis, the diploid ancestors of cultivated peanut.</title>
        <authorList>
            <person name="Bertioli D.J."/>
            <person name="Cannon S.B."/>
            <person name="Froenicke L."/>
            <person name="Huang G."/>
            <person name="Farmer A.D."/>
            <person name="Cannon E.K."/>
            <person name="Liu X."/>
            <person name="Gao D."/>
            <person name="Clevenger J."/>
            <person name="Dash S."/>
            <person name="Ren L."/>
            <person name="Moretzsohn M.C."/>
            <person name="Shirasawa K."/>
            <person name="Huang W."/>
            <person name="Vidigal B."/>
            <person name="Abernathy B."/>
            <person name="Chu Y."/>
            <person name="Niederhuth C.E."/>
            <person name="Umale P."/>
            <person name="Araujo A.C."/>
            <person name="Kozik A."/>
            <person name="Kim K.D."/>
            <person name="Burow M.D."/>
            <person name="Varshney R.K."/>
            <person name="Wang X."/>
            <person name="Zhang X."/>
            <person name="Barkley N."/>
            <person name="Guimaraes P.M."/>
            <person name="Isobe S."/>
            <person name="Guo B."/>
            <person name="Liao B."/>
            <person name="Stalker H.T."/>
            <person name="Schmitz R.J."/>
            <person name="Scheffler B.E."/>
            <person name="Leal-Bertioli S.C."/>
            <person name="Xun X."/>
            <person name="Jackson S.A."/>
            <person name="Michelmore R."/>
            <person name="Ozias-Akins P."/>
        </authorList>
    </citation>
    <scope>NUCLEOTIDE SEQUENCE [LARGE SCALE GENOMIC DNA]</scope>
    <source>
        <strain evidence="3">cv. V14167</strain>
    </source>
</reference>
<evidence type="ECO:0000313" key="4">
    <source>
        <dbReference type="RefSeq" id="XP_015935345.1"/>
    </source>
</evidence>
<feature type="compositionally biased region" description="Polar residues" evidence="1">
    <location>
        <begin position="31"/>
        <end position="44"/>
    </location>
</feature>